<protein>
    <submittedName>
        <fullName evidence="2">Uncharacterized protein</fullName>
    </submittedName>
</protein>
<dbReference type="RefSeq" id="WP_229569143.1">
    <property type="nucleotide sequence ID" value="NZ_AP025226.1"/>
</dbReference>
<accession>A0AAQ4CSJ2</accession>
<feature type="transmembrane region" description="Helical" evidence="1">
    <location>
        <begin position="52"/>
        <end position="70"/>
    </location>
</feature>
<proteinExistence type="predicted"/>
<dbReference type="AlphaFoldDB" id="A0AAQ4CSJ2"/>
<evidence type="ECO:0000256" key="1">
    <source>
        <dbReference type="SAM" id="Phobius"/>
    </source>
</evidence>
<keyword evidence="1" id="KW-0472">Membrane</keyword>
<reference evidence="2 3" key="1">
    <citation type="journal article" date="2022" name="Microbiol. Resour. Announc.">
        <title>Complete Genome Sequence of the Hyperthermophilic and Acidophilic Archaeon Saccharolobus caldissimus Strain HS-3T.</title>
        <authorList>
            <person name="Sakai H.D."/>
            <person name="Kurosawa N."/>
        </authorList>
    </citation>
    <scope>NUCLEOTIDE SEQUENCE [LARGE SCALE GENOMIC DNA]</scope>
    <source>
        <strain evidence="2 3">JCM32116</strain>
    </source>
</reference>
<name>A0AAQ4CSJ2_9CREN</name>
<dbReference type="Proteomes" id="UP001319921">
    <property type="component" value="Chromosome"/>
</dbReference>
<dbReference type="KEGG" id="scas:SACC_17900"/>
<keyword evidence="3" id="KW-1185">Reference proteome</keyword>
<organism evidence="2 3">
    <name type="scientific">Saccharolobus caldissimus</name>
    <dbReference type="NCBI Taxonomy" id="1702097"/>
    <lineage>
        <taxon>Archaea</taxon>
        <taxon>Thermoproteota</taxon>
        <taxon>Thermoprotei</taxon>
        <taxon>Sulfolobales</taxon>
        <taxon>Sulfolobaceae</taxon>
        <taxon>Saccharolobus</taxon>
    </lineage>
</organism>
<dbReference type="EMBL" id="AP025226">
    <property type="protein sequence ID" value="BDB98773.1"/>
    <property type="molecule type" value="Genomic_DNA"/>
</dbReference>
<keyword evidence="1" id="KW-1133">Transmembrane helix</keyword>
<sequence>MKKAIALSDDGYYVVFITDKDISYRKTRILNIYYLFFLSIILISILYTIFKIFYILLLVSIPIIVYFLILRIEINVVKPQESEKIINVEIRGNIVKIVTERKTFIIHKRKTILPYY</sequence>
<evidence type="ECO:0000313" key="3">
    <source>
        <dbReference type="Proteomes" id="UP001319921"/>
    </source>
</evidence>
<feature type="transmembrane region" description="Helical" evidence="1">
    <location>
        <begin position="29"/>
        <end position="46"/>
    </location>
</feature>
<gene>
    <name evidence="2" type="ORF">SACC_17900</name>
</gene>
<dbReference type="GeneID" id="68866519"/>
<evidence type="ECO:0000313" key="2">
    <source>
        <dbReference type="EMBL" id="BDB98773.1"/>
    </source>
</evidence>
<keyword evidence="1" id="KW-0812">Transmembrane</keyword>